<evidence type="ECO:0000256" key="2">
    <source>
        <dbReference type="ARBA" id="ARBA00023002"/>
    </source>
</evidence>
<keyword evidence="2" id="KW-0560">Oxidoreductase</keyword>
<dbReference type="InterPro" id="IPR002347">
    <property type="entry name" value="SDR_fam"/>
</dbReference>
<dbReference type="GO" id="GO:0016614">
    <property type="term" value="F:oxidoreductase activity, acting on CH-OH group of donors"/>
    <property type="evidence" value="ECO:0007669"/>
    <property type="project" value="UniProtKB-ARBA"/>
</dbReference>
<dbReference type="GO" id="GO:0008206">
    <property type="term" value="P:bile acid metabolic process"/>
    <property type="evidence" value="ECO:0007669"/>
    <property type="project" value="UniProtKB-ARBA"/>
</dbReference>
<dbReference type="EMBL" id="WHOD01000012">
    <property type="protein sequence ID" value="NOU92130.1"/>
    <property type="molecule type" value="Genomic_DNA"/>
</dbReference>
<protein>
    <submittedName>
        <fullName evidence="3">SDR family oxidoreductase</fullName>
    </submittedName>
</protein>
<evidence type="ECO:0000256" key="1">
    <source>
        <dbReference type="ARBA" id="ARBA00006484"/>
    </source>
</evidence>
<dbReference type="NCBIfam" id="NF009499">
    <property type="entry name" value="PRK12859.1"/>
    <property type="match status" value="1"/>
</dbReference>
<dbReference type="InterPro" id="IPR020904">
    <property type="entry name" value="Sc_DH/Rdtase_CS"/>
</dbReference>
<dbReference type="RefSeq" id="WP_171650316.1">
    <property type="nucleotide sequence ID" value="NZ_WHOD01000012.1"/>
</dbReference>
<accession>A0A972GSV4</accession>
<dbReference type="Pfam" id="PF13561">
    <property type="entry name" value="adh_short_C2"/>
    <property type="match status" value="1"/>
</dbReference>
<dbReference type="PROSITE" id="PS00061">
    <property type="entry name" value="ADH_SHORT"/>
    <property type="match status" value="1"/>
</dbReference>
<dbReference type="PRINTS" id="PR00080">
    <property type="entry name" value="SDRFAMILY"/>
</dbReference>
<comment type="similarity">
    <text evidence="1">Belongs to the short-chain dehydrogenases/reductases (SDR) family.</text>
</comment>
<dbReference type="CDD" id="cd05233">
    <property type="entry name" value="SDR_c"/>
    <property type="match status" value="1"/>
</dbReference>
<dbReference type="InterPro" id="IPR036291">
    <property type="entry name" value="NAD(P)-bd_dom_sf"/>
</dbReference>
<dbReference type="SUPFAM" id="SSF51735">
    <property type="entry name" value="NAD(P)-binding Rossmann-fold domains"/>
    <property type="match status" value="1"/>
</dbReference>
<dbReference type="AlphaFoldDB" id="A0A972GSV4"/>
<dbReference type="PRINTS" id="PR00081">
    <property type="entry name" value="GDHRDH"/>
</dbReference>
<dbReference type="Gene3D" id="3.40.50.720">
    <property type="entry name" value="NAD(P)-binding Rossmann-like Domain"/>
    <property type="match status" value="1"/>
</dbReference>
<dbReference type="PANTHER" id="PTHR48107">
    <property type="entry name" value="NADPH-DEPENDENT ALDEHYDE REDUCTASE-LIKE PROTEIN, CHLOROPLASTIC-RELATED"/>
    <property type="match status" value="1"/>
</dbReference>
<name>A0A972GSV4_9BACL</name>
<gene>
    <name evidence="3" type="ORF">GC093_02620</name>
</gene>
<reference evidence="3" key="1">
    <citation type="submission" date="2019-10" db="EMBL/GenBank/DDBJ databases">
        <title>Description of Paenibacillus glebae sp. nov.</title>
        <authorList>
            <person name="Carlier A."/>
            <person name="Qi S."/>
        </authorList>
    </citation>
    <scope>NUCLEOTIDE SEQUENCE</scope>
    <source>
        <strain evidence="3">LMG 31456</strain>
    </source>
</reference>
<evidence type="ECO:0000313" key="4">
    <source>
        <dbReference type="Proteomes" id="UP000641588"/>
    </source>
</evidence>
<dbReference type="PANTHER" id="PTHR48107:SF7">
    <property type="entry name" value="RE15974P"/>
    <property type="match status" value="1"/>
</dbReference>
<sequence length="260" mass="28059">MTTTPGRLKGRIAIVTGASRSAGIGAAVCKELAYLGADVFFTHWVNYDQQMPWGSNNEEQKQLCDEIRSMGVRCEHLRIDLSVPESFVELLNNVEQKLGEPSILVNNACYSVNDDLNTITPESLDAHYAINVRAVTILSVEFARRFTQSAGGRVINMTSGQSLGPMAGEISYATTKGAIDAFTRTFAAEVGSKGITVNAVNPGPTDTGWMTPDLRQQLSKQFITGRVGLPKDAARLVGFLATDDAEWVTGQVLHSTGGFN</sequence>
<organism evidence="3 4">
    <name type="scientific">Paenibacillus foliorum</name>
    <dbReference type="NCBI Taxonomy" id="2654974"/>
    <lineage>
        <taxon>Bacteria</taxon>
        <taxon>Bacillati</taxon>
        <taxon>Bacillota</taxon>
        <taxon>Bacilli</taxon>
        <taxon>Bacillales</taxon>
        <taxon>Paenibacillaceae</taxon>
        <taxon>Paenibacillus</taxon>
    </lineage>
</organism>
<dbReference type="Proteomes" id="UP000641588">
    <property type="component" value="Unassembled WGS sequence"/>
</dbReference>
<keyword evidence="4" id="KW-1185">Reference proteome</keyword>
<evidence type="ECO:0000313" key="3">
    <source>
        <dbReference type="EMBL" id="NOU92130.1"/>
    </source>
</evidence>
<dbReference type="FunFam" id="3.40.50.720:FF:000084">
    <property type="entry name" value="Short-chain dehydrogenase reductase"/>
    <property type="match status" value="1"/>
</dbReference>
<comment type="caution">
    <text evidence="3">The sequence shown here is derived from an EMBL/GenBank/DDBJ whole genome shotgun (WGS) entry which is preliminary data.</text>
</comment>
<proteinExistence type="inferred from homology"/>
<dbReference type="NCBIfam" id="NF009389">
    <property type="entry name" value="PRK12748.1"/>
    <property type="match status" value="1"/>
</dbReference>